<name>A0ABN8GX28_9BACL</name>
<accession>A0ABN8GX28</accession>
<dbReference type="PANTHER" id="PTHR46558">
    <property type="entry name" value="TRACRIPTIONAL REGULATORY PROTEIN-RELATED-RELATED"/>
    <property type="match status" value="1"/>
</dbReference>
<dbReference type="SUPFAM" id="SSF47413">
    <property type="entry name" value="lambda repressor-like DNA-binding domains"/>
    <property type="match status" value="1"/>
</dbReference>
<reference evidence="3" key="1">
    <citation type="submission" date="2022-01" db="EMBL/GenBank/DDBJ databases">
        <authorList>
            <person name="Criscuolo A."/>
        </authorList>
    </citation>
    <scope>NUCLEOTIDE SEQUENCE</scope>
    <source>
        <strain evidence="3">CIP111893</strain>
    </source>
</reference>
<dbReference type="CDD" id="cd00093">
    <property type="entry name" value="HTH_XRE"/>
    <property type="match status" value="1"/>
</dbReference>
<evidence type="ECO:0000256" key="1">
    <source>
        <dbReference type="ARBA" id="ARBA00023125"/>
    </source>
</evidence>
<evidence type="ECO:0000313" key="3">
    <source>
        <dbReference type="EMBL" id="CAH1215760.1"/>
    </source>
</evidence>
<dbReference type="InterPro" id="IPR001387">
    <property type="entry name" value="Cro/C1-type_HTH"/>
</dbReference>
<evidence type="ECO:0000259" key="2">
    <source>
        <dbReference type="PROSITE" id="PS50943"/>
    </source>
</evidence>
<protein>
    <recommendedName>
        <fullName evidence="2">HTH cro/C1-type domain-containing protein</fullName>
    </recommendedName>
</protein>
<evidence type="ECO:0000313" key="4">
    <source>
        <dbReference type="Proteomes" id="UP000838686"/>
    </source>
</evidence>
<dbReference type="EMBL" id="CAKMMF010000025">
    <property type="protein sequence ID" value="CAH1215760.1"/>
    <property type="molecule type" value="Genomic_DNA"/>
</dbReference>
<dbReference type="PANTHER" id="PTHR46558:SF4">
    <property type="entry name" value="DNA-BIDING PHAGE PROTEIN"/>
    <property type="match status" value="1"/>
</dbReference>
<comment type="caution">
    <text evidence="3">The sequence shown here is derived from an EMBL/GenBank/DDBJ whole genome shotgun (WGS) entry which is preliminary data.</text>
</comment>
<dbReference type="RefSeq" id="WP_236344364.1">
    <property type="nucleotide sequence ID" value="NZ_CAKMMF010000025.1"/>
</dbReference>
<gene>
    <name evidence="3" type="ORF">PAECIP111893_04023</name>
</gene>
<dbReference type="InterPro" id="IPR010982">
    <property type="entry name" value="Lambda_DNA-bd_dom_sf"/>
</dbReference>
<feature type="domain" description="HTH cro/C1-type" evidence="2">
    <location>
        <begin position="21"/>
        <end position="75"/>
    </location>
</feature>
<dbReference type="PROSITE" id="PS50943">
    <property type="entry name" value="HTH_CROC1"/>
    <property type="match status" value="1"/>
</dbReference>
<keyword evidence="4" id="KW-1185">Reference proteome</keyword>
<dbReference type="Proteomes" id="UP000838686">
    <property type="component" value="Unassembled WGS sequence"/>
</dbReference>
<dbReference type="SMART" id="SM00530">
    <property type="entry name" value="HTH_XRE"/>
    <property type="match status" value="1"/>
</dbReference>
<organism evidence="3 4">
    <name type="scientific">Paenibacillus plantiphilus</name>
    <dbReference type="NCBI Taxonomy" id="2905650"/>
    <lineage>
        <taxon>Bacteria</taxon>
        <taxon>Bacillati</taxon>
        <taxon>Bacillota</taxon>
        <taxon>Bacilli</taxon>
        <taxon>Bacillales</taxon>
        <taxon>Paenibacillaceae</taxon>
        <taxon>Paenibacillus</taxon>
    </lineage>
</organism>
<proteinExistence type="predicted"/>
<sequence>MVYSDWVIALGYDFQIIGNRIRKAREAKGITQDMLAKAMKVSNAYISKIERGKTPINLDNLSKICEVLETSTEYILTGTSTAAEDYMHNEIIEMLEGCSPDKIKLIAQVIKPIVDYKGRLD</sequence>
<dbReference type="Pfam" id="PF01381">
    <property type="entry name" value="HTH_3"/>
    <property type="match status" value="1"/>
</dbReference>
<keyword evidence="1" id="KW-0238">DNA-binding</keyword>
<dbReference type="Gene3D" id="1.10.260.40">
    <property type="entry name" value="lambda repressor-like DNA-binding domains"/>
    <property type="match status" value="1"/>
</dbReference>